<proteinExistence type="predicted"/>
<protein>
    <submittedName>
        <fullName evidence="1">Uncharacterized protein</fullName>
    </submittedName>
</protein>
<reference evidence="1" key="1">
    <citation type="submission" date="2021-06" db="EMBL/GenBank/DDBJ databases">
        <authorList>
            <person name="Hodson N. C."/>
            <person name="Mongue J. A."/>
            <person name="Jaron S. K."/>
        </authorList>
    </citation>
    <scope>NUCLEOTIDE SEQUENCE</scope>
</reference>
<dbReference type="EMBL" id="CAJVCH010452492">
    <property type="protein sequence ID" value="CAG7819547.1"/>
    <property type="molecule type" value="Genomic_DNA"/>
</dbReference>
<comment type="caution">
    <text evidence="1">The sequence shown here is derived from an EMBL/GenBank/DDBJ whole genome shotgun (WGS) entry which is preliminary data.</text>
</comment>
<name>A0A8J2KNB3_9HEXA</name>
<evidence type="ECO:0000313" key="2">
    <source>
        <dbReference type="Proteomes" id="UP000708208"/>
    </source>
</evidence>
<accession>A0A8J2KNB3</accession>
<gene>
    <name evidence="1" type="ORF">AFUS01_LOCUS29986</name>
</gene>
<sequence length="137" mass="14852">MAMGVIVNLLTATELDVYSAHLSAAETTTWSTRWKDCILYVSSSLTWLEDYIEDNLEPAGGILTSGTTVTYRILLALKTAVTHILPVEQGTEFVVNKDSPSIAVAPVESPVLTAPIMQITAEKSTLDPHDLHPSEVL</sequence>
<dbReference type="Proteomes" id="UP000708208">
    <property type="component" value="Unassembled WGS sequence"/>
</dbReference>
<organism evidence="1 2">
    <name type="scientific">Allacma fusca</name>
    <dbReference type="NCBI Taxonomy" id="39272"/>
    <lineage>
        <taxon>Eukaryota</taxon>
        <taxon>Metazoa</taxon>
        <taxon>Ecdysozoa</taxon>
        <taxon>Arthropoda</taxon>
        <taxon>Hexapoda</taxon>
        <taxon>Collembola</taxon>
        <taxon>Symphypleona</taxon>
        <taxon>Sminthuridae</taxon>
        <taxon>Allacma</taxon>
    </lineage>
</organism>
<dbReference type="AlphaFoldDB" id="A0A8J2KNB3"/>
<keyword evidence="2" id="KW-1185">Reference proteome</keyword>
<evidence type="ECO:0000313" key="1">
    <source>
        <dbReference type="EMBL" id="CAG7819547.1"/>
    </source>
</evidence>